<dbReference type="Gene3D" id="3.50.50.60">
    <property type="entry name" value="FAD/NAD(P)-binding domain"/>
    <property type="match status" value="1"/>
</dbReference>
<comment type="caution">
    <text evidence="9">The sequence shown here is derived from an EMBL/GenBank/DDBJ whole genome shotgun (WGS) entry which is preliminary data.</text>
</comment>
<feature type="domain" description="Glucose-methanol-choline oxidoreductase N-terminal" evidence="7">
    <location>
        <begin position="78"/>
        <end position="101"/>
    </location>
</feature>
<keyword evidence="10" id="KW-1185">Reference proteome</keyword>
<evidence type="ECO:0000259" key="8">
    <source>
        <dbReference type="PROSITE" id="PS00624"/>
    </source>
</evidence>
<dbReference type="SUPFAM" id="SSF51905">
    <property type="entry name" value="FAD/NAD(P)-binding domain"/>
    <property type="match status" value="1"/>
</dbReference>
<evidence type="ECO:0000256" key="1">
    <source>
        <dbReference type="ARBA" id="ARBA00001974"/>
    </source>
</evidence>
<evidence type="ECO:0000256" key="2">
    <source>
        <dbReference type="ARBA" id="ARBA00010790"/>
    </source>
</evidence>
<accession>A0A5M6J1Z1</accession>
<feature type="domain" description="Glucose-methanol-choline oxidoreductase N-terminal" evidence="8">
    <location>
        <begin position="250"/>
        <end position="264"/>
    </location>
</feature>
<evidence type="ECO:0000313" key="9">
    <source>
        <dbReference type="EMBL" id="KAA5613645.1"/>
    </source>
</evidence>
<dbReference type="Proteomes" id="UP000325255">
    <property type="component" value="Unassembled WGS sequence"/>
</dbReference>
<sequence length="568" mass="61983">MYDYVIVGGGSAGCVLAARLSENPDARILLLEAGRGDSSRYIQWPGGFFRLNIDRVTWGYRTAPQPHAAGREIPIQQARIIGGGSSINAEVFTRGCKQDYDSWAHDLGCSGWSFAELRPWFLRLEDNDTLGGQYHGSNGPVGISTQSPQKLTRAFVEACEQAGIPYTDDFNGAQQAGAGFYQTTTRHVRRCSAAVAYLAPARDRPNLEIRLNCHSRRILMEHGRAVGVEYTQNGRLHRVRAVREVVVAAGAIGSPKLLLLSGIGPADHLRRVGVEVMHDLPGVGRNLHDHYATDTVYELTGPWSFDRYTRRHWMLLAGLQYALFRTGPAASNVVEGGAFWQVDPDSTQPDTQLHFVAASGMEDGVRAVPAGSGCRLNAYQLRPFSRGSLTLRSADPRDPPVIDPNYLADPRDLGMAVGGVKLMRDIMAQPALRRFIRRECGPGAAARSDAELEAFVRQRGHGACHPVGTCRMGSDALAVVDPELHVHGIEGLRVCDSSVMPQIVSANTNVPTIMIAERGSDLIRMPAQPFPGEADHAVRPARMPAAELSDASPAGLFRFAFNPRWRQP</sequence>
<proteinExistence type="inferred from homology"/>
<dbReference type="InterPro" id="IPR007867">
    <property type="entry name" value="GMC_OxRtase_C"/>
</dbReference>
<evidence type="ECO:0000256" key="4">
    <source>
        <dbReference type="ARBA" id="ARBA00022827"/>
    </source>
</evidence>
<dbReference type="PANTHER" id="PTHR11552:SF147">
    <property type="entry name" value="CHOLINE DEHYDROGENASE, MITOCHONDRIAL"/>
    <property type="match status" value="1"/>
</dbReference>
<comment type="similarity">
    <text evidence="2 6">Belongs to the GMC oxidoreductase family.</text>
</comment>
<dbReference type="SUPFAM" id="SSF54373">
    <property type="entry name" value="FAD-linked reductases, C-terminal domain"/>
    <property type="match status" value="1"/>
</dbReference>
<dbReference type="InterPro" id="IPR000172">
    <property type="entry name" value="GMC_OxRdtase_N"/>
</dbReference>
<dbReference type="RefSeq" id="WP_150039393.1">
    <property type="nucleotide sequence ID" value="NZ_OW485601.1"/>
</dbReference>
<comment type="cofactor">
    <cofactor evidence="1 5">
        <name>FAD</name>
        <dbReference type="ChEBI" id="CHEBI:57692"/>
    </cofactor>
</comment>
<protein>
    <submittedName>
        <fullName evidence="9">FAD-dependent oxidoreductase</fullName>
    </submittedName>
</protein>
<dbReference type="PROSITE" id="PS00624">
    <property type="entry name" value="GMC_OXRED_2"/>
    <property type="match status" value="1"/>
</dbReference>
<feature type="binding site" evidence="5">
    <location>
        <begin position="88"/>
        <end position="91"/>
    </location>
    <ligand>
        <name>FAD</name>
        <dbReference type="ChEBI" id="CHEBI:57692"/>
    </ligand>
</feature>
<dbReference type="GO" id="GO:0050660">
    <property type="term" value="F:flavin adenine dinucleotide binding"/>
    <property type="evidence" value="ECO:0007669"/>
    <property type="project" value="InterPro"/>
</dbReference>
<dbReference type="InterPro" id="IPR012132">
    <property type="entry name" value="GMC_OxRdtase"/>
</dbReference>
<name>A0A5M6J1Z1_9PROT</name>
<dbReference type="InterPro" id="IPR036188">
    <property type="entry name" value="FAD/NAD-bd_sf"/>
</dbReference>
<evidence type="ECO:0000313" key="10">
    <source>
        <dbReference type="Proteomes" id="UP000325255"/>
    </source>
</evidence>
<reference evidence="9 10" key="1">
    <citation type="submission" date="2019-09" db="EMBL/GenBank/DDBJ databases">
        <title>Genome sequence of Rhodovastum atsumiense, a diverse member of the Acetobacteraceae family of non-sulfur purple photosynthetic bacteria.</title>
        <authorList>
            <person name="Meyer T."/>
            <person name="Kyndt J."/>
        </authorList>
    </citation>
    <scope>NUCLEOTIDE SEQUENCE [LARGE SCALE GENOMIC DNA]</scope>
    <source>
        <strain evidence="9 10">DSM 21279</strain>
    </source>
</reference>
<gene>
    <name evidence="9" type="ORF">F1189_04320</name>
</gene>
<dbReference type="GO" id="GO:0016614">
    <property type="term" value="F:oxidoreductase activity, acting on CH-OH group of donors"/>
    <property type="evidence" value="ECO:0007669"/>
    <property type="project" value="InterPro"/>
</dbReference>
<dbReference type="PROSITE" id="PS00623">
    <property type="entry name" value="GMC_OXRED_1"/>
    <property type="match status" value="1"/>
</dbReference>
<organism evidence="9 10">
    <name type="scientific">Rhodovastum atsumiense</name>
    <dbReference type="NCBI Taxonomy" id="504468"/>
    <lineage>
        <taxon>Bacteria</taxon>
        <taxon>Pseudomonadati</taxon>
        <taxon>Pseudomonadota</taxon>
        <taxon>Alphaproteobacteria</taxon>
        <taxon>Acetobacterales</taxon>
        <taxon>Acetobacteraceae</taxon>
        <taxon>Rhodovastum</taxon>
    </lineage>
</organism>
<evidence type="ECO:0000256" key="3">
    <source>
        <dbReference type="ARBA" id="ARBA00022630"/>
    </source>
</evidence>
<dbReference type="Pfam" id="PF05199">
    <property type="entry name" value="GMC_oxred_C"/>
    <property type="match status" value="1"/>
</dbReference>
<dbReference type="PANTHER" id="PTHR11552">
    <property type="entry name" value="GLUCOSE-METHANOL-CHOLINE GMC OXIDOREDUCTASE"/>
    <property type="match status" value="1"/>
</dbReference>
<evidence type="ECO:0000256" key="5">
    <source>
        <dbReference type="PIRSR" id="PIRSR000137-2"/>
    </source>
</evidence>
<dbReference type="Gene3D" id="3.30.560.10">
    <property type="entry name" value="Glucose Oxidase, domain 3"/>
    <property type="match status" value="1"/>
</dbReference>
<evidence type="ECO:0000259" key="7">
    <source>
        <dbReference type="PROSITE" id="PS00623"/>
    </source>
</evidence>
<keyword evidence="4 5" id="KW-0274">FAD</keyword>
<dbReference type="EMBL" id="VWPK01000005">
    <property type="protein sequence ID" value="KAA5613645.1"/>
    <property type="molecule type" value="Genomic_DNA"/>
</dbReference>
<keyword evidence="3 6" id="KW-0285">Flavoprotein</keyword>
<dbReference type="AlphaFoldDB" id="A0A5M6J1Z1"/>
<dbReference type="OrthoDB" id="9785276at2"/>
<evidence type="ECO:0000256" key="6">
    <source>
        <dbReference type="RuleBase" id="RU003968"/>
    </source>
</evidence>
<dbReference type="PIRSF" id="PIRSF000137">
    <property type="entry name" value="Alcohol_oxidase"/>
    <property type="match status" value="1"/>
</dbReference>
<dbReference type="Pfam" id="PF00732">
    <property type="entry name" value="GMC_oxred_N"/>
    <property type="match status" value="1"/>
</dbReference>